<sequence>MHLRTWACTGPTTSWRTRCGGAKSSGCKLLENKCFINGRTAYPDVFCRQFISGDTLLCTCDRLSLGNCGLTAYQQPLPPEYQYFYSPIVGGTLEDMDYCLYVMGCVASGCTKGDTKTILGSFINPSSRCVKGSGGLRFDSEEIGDVCVNTQCSGGKLRVQFLGDGTWHDCNGGETVAPRGADGVRVASRVPNAPTCAQPSSTPGPAQHQSLPRCWRRNQTLQALLTRMVNQAAPIVDPVLHCQRIHHTIRRRLRFGLTLRGLCFIFLCVCVFWLAAPIPRTACVCVHTSLLLRLAAVGTPLPSHCISPFLFFLVGLPLVP</sequence>
<dbReference type="OrthoDB" id="527990at2759"/>
<dbReference type="Pfam" id="PF01457">
    <property type="entry name" value="Peptidase_M8"/>
    <property type="match status" value="1"/>
</dbReference>
<feature type="transmembrane region" description="Helical" evidence="8">
    <location>
        <begin position="290"/>
        <end position="319"/>
    </location>
</feature>
<evidence type="ECO:0000256" key="1">
    <source>
        <dbReference type="ARBA" id="ARBA00005860"/>
    </source>
</evidence>
<keyword evidence="10" id="KW-1185">Reference proteome</keyword>
<dbReference type="InterPro" id="IPR001577">
    <property type="entry name" value="Peptidase_M8"/>
</dbReference>
<comment type="caution">
    <text evidence="9">The sequence shown here is derived from an EMBL/GenBank/DDBJ whole genome shotgun (WGS) entry which is preliminary data.</text>
</comment>
<dbReference type="EC" id="3.4.24.-" evidence="7"/>
<dbReference type="SUPFAM" id="SSF55486">
    <property type="entry name" value="Metalloproteases ('zincins'), catalytic domain"/>
    <property type="match status" value="1"/>
</dbReference>
<dbReference type="GO" id="GO:0007155">
    <property type="term" value="P:cell adhesion"/>
    <property type="evidence" value="ECO:0007669"/>
    <property type="project" value="InterPro"/>
</dbReference>
<reference evidence="9 10" key="1">
    <citation type="journal article" date="2018" name="BMC Genomics">
        <title>Genomic comparison of Trypanosoma conorhini and Trypanosoma rangeli to Trypanosoma cruzi strains of high and low virulence.</title>
        <authorList>
            <person name="Bradwell K.R."/>
            <person name="Koparde V.N."/>
            <person name="Matveyev A.V."/>
            <person name="Serrano M.G."/>
            <person name="Alves J.M."/>
            <person name="Parikh H."/>
            <person name="Huang B."/>
            <person name="Lee V."/>
            <person name="Espinosa-Alvarez O."/>
            <person name="Ortiz P.A."/>
            <person name="Costa-Martins A.G."/>
            <person name="Teixeira M.M."/>
            <person name="Buck G.A."/>
        </authorList>
    </citation>
    <scope>NUCLEOTIDE SEQUENCE [LARGE SCALE GENOMIC DNA]</scope>
    <source>
        <strain evidence="9 10">AM80</strain>
    </source>
</reference>
<gene>
    <name evidence="9" type="ORF">TraAM80_09220</name>
</gene>
<accession>A0A3R7M7P9</accession>
<keyword evidence="3 7" id="KW-0479">Metal-binding</keyword>
<dbReference type="Proteomes" id="UP000283634">
    <property type="component" value="Unassembled WGS sequence"/>
</dbReference>
<evidence type="ECO:0000256" key="2">
    <source>
        <dbReference type="ARBA" id="ARBA00022670"/>
    </source>
</evidence>
<name>A0A3R7M7P9_TRYRA</name>
<evidence type="ECO:0000256" key="8">
    <source>
        <dbReference type="SAM" id="Phobius"/>
    </source>
</evidence>
<dbReference type="GO" id="GO:0046872">
    <property type="term" value="F:metal ion binding"/>
    <property type="evidence" value="ECO:0007669"/>
    <property type="project" value="UniProtKB-KW"/>
</dbReference>
<proteinExistence type="inferred from homology"/>
<keyword evidence="8" id="KW-1133">Transmembrane helix</keyword>
<dbReference type="GO" id="GO:0004222">
    <property type="term" value="F:metalloendopeptidase activity"/>
    <property type="evidence" value="ECO:0007669"/>
    <property type="project" value="UniProtKB-UniRule"/>
</dbReference>
<keyword evidence="2 7" id="KW-0645">Protease</keyword>
<dbReference type="GO" id="GO:0006508">
    <property type="term" value="P:proteolysis"/>
    <property type="evidence" value="ECO:0007669"/>
    <property type="project" value="UniProtKB-KW"/>
</dbReference>
<protein>
    <recommendedName>
        <fullName evidence="7">Leishmanolysin-like peptidase</fullName>
        <ecNumber evidence="7">3.4.24.-</ecNumber>
    </recommendedName>
</protein>
<keyword evidence="5 7" id="KW-0862">Zinc</keyword>
<dbReference type="Gene3D" id="2.10.55.10">
    <property type="entry name" value="Leishmanolysin domain 3"/>
    <property type="match status" value="1"/>
</dbReference>
<dbReference type="RefSeq" id="XP_029234245.1">
    <property type="nucleotide sequence ID" value="XM_029385914.1"/>
</dbReference>
<keyword evidence="4 7" id="KW-0378">Hydrolase</keyword>
<evidence type="ECO:0000256" key="4">
    <source>
        <dbReference type="ARBA" id="ARBA00022801"/>
    </source>
</evidence>
<evidence type="ECO:0000256" key="5">
    <source>
        <dbReference type="ARBA" id="ARBA00022833"/>
    </source>
</evidence>
<evidence type="ECO:0000313" key="9">
    <source>
        <dbReference type="EMBL" id="RNE97672.1"/>
    </source>
</evidence>
<organism evidence="9 10">
    <name type="scientific">Trypanosoma rangeli</name>
    <dbReference type="NCBI Taxonomy" id="5698"/>
    <lineage>
        <taxon>Eukaryota</taxon>
        <taxon>Discoba</taxon>
        <taxon>Euglenozoa</taxon>
        <taxon>Kinetoplastea</taxon>
        <taxon>Metakinetoplastina</taxon>
        <taxon>Trypanosomatida</taxon>
        <taxon>Trypanosomatidae</taxon>
        <taxon>Trypanosoma</taxon>
        <taxon>Herpetosoma</taxon>
    </lineage>
</organism>
<dbReference type="GeneID" id="40333153"/>
<dbReference type="AlphaFoldDB" id="A0A3R7M7P9"/>
<comment type="similarity">
    <text evidence="1 7">Belongs to the peptidase M8 family.</text>
</comment>
<dbReference type="GO" id="GO:0016020">
    <property type="term" value="C:membrane"/>
    <property type="evidence" value="ECO:0007669"/>
    <property type="project" value="InterPro"/>
</dbReference>
<dbReference type="Gene3D" id="2.30.34.10">
    <property type="entry name" value="Leishmanolysin domain 4"/>
    <property type="match status" value="1"/>
</dbReference>
<feature type="transmembrane region" description="Helical" evidence="8">
    <location>
        <begin position="257"/>
        <end position="278"/>
    </location>
</feature>
<keyword evidence="8" id="KW-0812">Transmembrane</keyword>
<comment type="cofactor">
    <cofactor evidence="7">
        <name>Zn(2+)</name>
        <dbReference type="ChEBI" id="CHEBI:29105"/>
    </cofactor>
    <text evidence="7">Binds 1 zinc ion per subunit.</text>
</comment>
<evidence type="ECO:0000256" key="3">
    <source>
        <dbReference type="ARBA" id="ARBA00022723"/>
    </source>
</evidence>
<keyword evidence="8" id="KW-0472">Membrane</keyword>
<evidence type="ECO:0000256" key="7">
    <source>
        <dbReference type="RuleBase" id="RU366077"/>
    </source>
</evidence>
<dbReference type="EMBL" id="MKGL01000536">
    <property type="protein sequence ID" value="RNE97672.1"/>
    <property type="molecule type" value="Genomic_DNA"/>
</dbReference>
<evidence type="ECO:0000256" key="6">
    <source>
        <dbReference type="ARBA" id="ARBA00023049"/>
    </source>
</evidence>
<evidence type="ECO:0000313" key="10">
    <source>
        <dbReference type="Proteomes" id="UP000283634"/>
    </source>
</evidence>
<keyword evidence="6 7" id="KW-0482">Metalloprotease</keyword>